<keyword evidence="5" id="KW-1185">Reference proteome</keyword>
<reference evidence="3" key="2">
    <citation type="submission" date="2021-11" db="EMBL/GenBank/DDBJ databases">
        <title>Isoprene-degrading acetogen.</title>
        <authorList>
            <person name="Yang Y."/>
            <person name="Jin H."/>
            <person name="Yan J."/>
        </authorList>
    </citation>
    <scope>NUCLEOTIDE SEQUENCE</scope>
    <source>
        <strain evidence="3">Berkeley</strain>
    </source>
</reference>
<dbReference type="AlphaFoldDB" id="A0A1F2PLF4"/>
<evidence type="ECO:0000313" key="3">
    <source>
        <dbReference type="EMBL" id="UYO62246.1"/>
    </source>
</evidence>
<evidence type="ECO:0000313" key="5">
    <source>
        <dbReference type="Proteomes" id="UP001163550"/>
    </source>
</evidence>
<proteinExistence type="predicted"/>
<feature type="transmembrane region" description="Helical" evidence="1">
    <location>
        <begin position="48"/>
        <end position="68"/>
    </location>
</feature>
<dbReference type="OrthoDB" id="1778311at2"/>
<evidence type="ECO:0000313" key="4">
    <source>
        <dbReference type="Proteomes" id="UP000176244"/>
    </source>
</evidence>
<keyword evidence="1" id="KW-0472">Membrane</keyword>
<dbReference type="Proteomes" id="UP001163550">
    <property type="component" value="Chromosome"/>
</dbReference>
<keyword evidence="1" id="KW-1133">Transmembrane helix</keyword>
<protein>
    <submittedName>
        <fullName evidence="2">Uncharacterized protein</fullName>
    </submittedName>
</protein>
<dbReference type="InterPro" id="IPR046664">
    <property type="entry name" value="DUF6773"/>
</dbReference>
<feature type="transmembrane region" description="Helical" evidence="1">
    <location>
        <begin position="21"/>
        <end position="42"/>
    </location>
</feature>
<name>A0A1F2PLF4_9FIRM</name>
<accession>A0A1F2PLF4</accession>
<dbReference type="EMBL" id="CP087994">
    <property type="protein sequence ID" value="UYO62246.1"/>
    <property type="molecule type" value="Genomic_DNA"/>
</dbReference>
<dbReference type="RefSeq" id="WP_070370201.1">
    <property type="nucleotide sequence ID" value="NZ_CABIIK010000004.1"/>
</dbReference>
<reference evidence="2 4" key="1">
    <citation type="submission" date="2015-09" db="EMBL/GenBank/DDBJ databases">
        <title>Genome sequence of Acetobacterium wieringae DSM 1911.</title>
        <authorList>
            <person name="Poehlein A."/>
            <person name="Bengelsdorf F.R."/>
            <person name="Schiel-Bengelsdorf B."/>
            <person name="Duerre P."/>
            <person name="Daniel R."/>
        </authorList>
    </citation>
    <scope>NUCLEOTIDE SEQUENCE [LARGE SCALE GENOMIC DNA]</scope>
    <source>
        <strain evidence="2 4">DSM 1911</strain>
    </source>
</reference>
<evidence type="ECO:0000256" key="1">
    <source>
        <dbReference type="SAM" id="Phobius"/>
    </source>
</evidence>
<dbReference type="STRING" id="52694.ACWI_08560"/>
<gene>
    <name evidence="2" type="ORF">ACWI_08560</name>
    <name evidence="3" type="ORF">LNN31_15875</name>
</gene>
<dbReference type="EMBL" id="LKEU01000018">
    <property type="protein sequence ID" value="OFV71551.1"/>
    <property type="molecule type" value="Genomic_DNA"/>
</dbReference>
<feature type="transmembrane region" description="Helical" evidence="1">
    <location>
        <begin position="117"/>
        <end position="143"/>
    </location>
</feature>
<organism evidence="2 4">
    <name type="scientific">Acetobacterium wieringae</name>
    <dbReference type="NCBI Taxonomy" id="52694"/>
    <lineage>
        <taxon>Bacteria</taxon>
        <taxon>Bacillati</taxon>
        <taxon>Bacillota</taxon>
        <taxon>Clostridia</taxon>
        <taxon>Eubacteriales</taxon>
        <taxon>Eubacteriaceae</taxon>
        <taxon>Acetobacterium</taxon>
    </lineage>
</organism>
<feature type="transmembrane region" description="Helical" evidence="1">
    <location>
        <begin position="84"/>
        <end position="105"/>
    </location>
</feature>
<dbReference type="Pfam" id="PF20563">
    <property type="entry name" value="DUF6773"/>
    <property type="match status" value="1"/>
</dbReference>
<sequence length="160" mass="18537">MKKFKKVVDERQELELYKIEHVCFWIVFWLLLGSIIVQSMFLNAPFSQWGFEWAIFMICCGGVMVGCYKKGQWDFYSKPTTKNYLIYSLIGSGSFAVIYAITMYLNHAYLKDNLLALGALTAFIFAMLFALIFVALFITGTLVKKRQKKLENQFSDDDLN</sequence>
<evidence type="ECO:0000313" key="2">
    <source>
        <dbReference type="EMBL" id="OFV71551.1"/>
    </source>
</evidence>
<keyword evidence="1" id="KW-0812">Transmembrane</keyword>
<dbReference type="Proteomes" id="UP000176244">
    <property type="component" value="Unassembled WGS sequence"/>
</dbReference>